<dbReference type="EMBL" id="REGN01004208">
    <property type="protein sequence ID" value="RNA18595.1"/>
    <property type="molecule type" value="Genomic_DNA"/>
</dbReference>
<dbReference type="Proteomes" id="UP000276133">
    <property type="component" value="Unassembled WGS sequence"/>
</dbReference>
<proteinExistence type="predicted"/>
<gene>
    <name evidence="2" type="ORF">BpHYR1_047986</name>
</gene>
<protein>
    <submittedName>
        <fullName evidence="2">Uncharacterized protein</fullName>
    </submittedName>
</protein>
<keyword evidence="3" id="KW-1185">Reference proteome</keyword>
<keyword evidence="1" id="KW-1133">Transmembrane helix</keyword>
<evidence type="ECO:0000313" key="2">
    <source>
        <dbReference type="EMBL" id="RNA18595.1"/>
    </source>
</evidence>
<name>A0A3M7R5S8_BRAPC</name>
<sequence length="115" mass="13363">MTQSCPNISLTQFKKPIRDCYLMMHDVGGNLMEQNHKIFSVSNKWLQIVSKKFPKMSSSENILLNNPDESILVAGDIFDEVFVVTRLDIFFYLNRLMYLAGLFSIPTYFILVQLF</sequence>
<keyword evidence="1" id="KW-0812">Transmembrane</keyword>
<dbReference type="AlphaFoldDB" id="A0A3M7R5S8"/>
<organism evidence="2 3">
    <name type="scientific">Brachionus plicatilis</name>
    <name type="common">Marine rotifer</name>
    <name type="synonym">Brachionus muelleri</name>
    <dbReference type="NCBI Taxonomy" id="10195"/>
    <lineage>
        <taxon>Eukaryota</taxon>
        <taxon>Metazoa</taxon>
        <taxon>Spiralia</taxon>
        <taxon>Gnathifera</taxon>
        <taxon>Rotifera</taxon>
        <taxon>Eurotatoria</taxon>
        <taxon>Monogononta</taxon>
        <taxon>Pseudotrocha</taxon>
        <taxon>Ploima</taxon>
        <taxon>Brachionidae</taxon>
        <taxon>Brachionus</taxon>
    </lineage>
</organism>
<accession>A0A3M7R5S8</accession>
<keyword evidence="1" id="KW-0472">Membrane</keyword>
<reference evidence="2 3" key="1">
    <citation type="journal article" date="2018" name="Sci. Rep.">
        <title>Genomic signatures of local adaptation to the degree of environmental predictability in rotifers.</title>
        <authorList>
            <person name="Franch-Gras L."/>
            <person name="Hahn C."/>
            <person name="Garcia-Roger E.M."/>
            <person name="Carmona M.J."/>
            <person name="Serra M."/>
            <person name="Gomez A."/>
        </authorList>
    </citation>
    <scope>NUCLEOTIDE SEQUENCE [LARGE SCALE GENOMIC DNA]</scope>
    <source>
        <strain evidence="2">HYR1</strain>
    </source>
</reference>
<feature type="transmembrane region" description="Helical" evidence="1">
    <location>
        <begin position="96"/>
        <end position="114"/>
    </location>
</feature>
<comment type="caution">
    <text evidence="2">The sequence shown here is derived from an EMBL/GenBank/DDBJ whole genome shotgun (WGS) entry which is preliminary data.</text>
</comment>
<evidence type="ECO:0000313" key="3">
    <source>
        <dbReference type="Proteomes" id="UP000276133"/>
    </source>
</evidence>
<evidence type="ECO:0000256" key="1">
    <source>
        <dbReference type="SAM" id="Phobius"/>
    </source>
</evidence>